<feature type="transmembrane region" description="Helical" evidence="7">
    <location>
        <begin position="379"/>
        <end position="398"/>
    </location>
</feature>
<dbReference type="EMBL" id="LR590482">
    <property type="protein sequence ID" value="VTR02252.1"/>
    <property type="molecule type" value="Genomic_DNA"/>
</dbReference>
<gene>
    <name evidence="9" type="primary">ssuC_2</name>
    <name evidence="9" type="ORF">NCTC10696_03805</name>
</gene>
<feature type="transmembrane region" description="Helical" evidence="7">
    <location>
        <begin position="112"/>
        <end position="138"/>
    </location>
</feature>
<dbReference type="SUPFAM" id="SSF161098">
    <property type="entry name" value="MetI-like"/>
    <property type="match status" value="2"/>
</dbReference>
<feature type="domain" description="ABC transmembrane type-1" evidence="8">
    <location>
        <begin position="74"/>
        <end position="258"/>
    </location>
</feature>
<feature type="transmembrane region" description="Helical" evidence="7">
    <location>
        <begin position="404"/>
        <end position="426"/>
    </location>
</feature>
<organism evidence="9 10">
    <name type="scientific">Pseudomonas synxantha</name>
    <dbReference type="NCBI Taxonomy" id="47883"/>
    <lineage>
        <taxon>Bacteria</taxon>
        <taxon>Pseudomonadati</taxon>
        <taxon>Pseudomonadota</taxon>
        <taxon>Gammaproteobacteria</taxon>
        <taxon>Pseudomonadales</taxon>
        <taxon>Pseudomonadaceae</taxon>
        <taxon>Pseudomonas</taxon>
    </lineage>
</organism>
<dbReference type="InterPro" id="IPR000515">
    <property type="entry name" value="MetI-like"/>
</dbReference>
<feature type="transmembrane region" description="Helical" evidence="7">
    <location>
        <begin position="500"/>
        <end position="522"/>
    </location>
</feature>
<evidence type="ECO:0000256" key="7">
    <source>
        <dbReference type="RuleBase" id="RU363032"/>
    </source>
</evidence>
<feature type="transmembrane region" description="Helical" evidence="7">
    <location>
        <begin position="21"/>
        <end position="44"/>
    </location>
</feature>
<feature type="transmembrane region" description="Helical" evidence="7">
    <location>
        <begin position="184"/>
        <end position="209"/>
    </location>
</feature>
<evidence type="ECO:0000256" key="4">
    <source>
        <dbReference type="ARBA" id="ARBA00022692"/>
    </source>
</evidence>
<comment type="subcellular location">
    <subcellularLocation>
        <location evidence="1 7">Cell membrane</location>
        <topology evidence="1 7">Multi-pass membrane protein</topology>
    </subcellularLocation>
</comment>
<feature type="transmembrane region" description="Helical" evidence="7">
    <location>
        <begin position="144"/>
        <end position="163"/>
    </location>
</feature>
<dbReference type="FunFam" id="1.10.3720.10:FF:000003">
    <property type="entry name" value="Aliphatic sulfonate ABC transporter permease"/>
    <property type="match status" value="1"/>
</dbReference>
<keyword evidence="2 7" id="KW-0813">Transport</keyword>
<protein>
    <submittedName>
        <fullName evidence="9">Binding-protein dependent transport system inner membrane protein</fullName>
    </submittedName>
</protein>
<accession>A0AAX3I9Z2</accession>
<feature type="transmembrane region" description="Helical" evidence="7">
    <location>
        <begin position="85"/>
        <end position="105"/>
    </location>
</feature>
<name>A0AAX3I9Z2_9PSED</name>
<feature type="domain" description="ABC transmembrane type-1" evidence="8">
    <location>
        <begin position="338"/>
        <end position="519"/>
    </location>
</feature>
<dbReference type="GO" id="GO:0042918">
    <property type="term" value="P:alkanesulfonate transmembrane transport"/>
    <property type="evidence" value="ECO:0007669"/>
    <property type="project" value="UniProtKB-ARBA"/>
</dbReference>
<sequence>MISNTYGHPTQRAKPRFLRSLMLISARRVQPWLVPLAIFVLWWVASERHWMSEQILPAPALVWQSAVELAQGELWTHLAISLGRLMLGLVAGVITGAVLGAWLGASHIAERLVLPTFTALAQIPTLAWIPLLMIFLGIGEWLKIAVLIKAVVVPVTLHTLVGVRDAQPTLRELASVMGLSRLSLIRRVIIPATAPSLMAGVRLALSAGWSSLLAVELLASSEGIGYLMVWARQLFMLDIVFVCIVLIGIIGVSMDSGISWIDRRWVFWPHPALAELKPGRHHSTQQWLIPWLLPLALIAVWQAGSWQGWLNPQSMASPGQVVLTLLHGLANGQLPAALGMTLGRTLGGFVLGGTLGVVVGLLLGVSARAQRLLGASLGALRQIAIFAWVPLLTAWFGLGEAAKWAFVAMAAFFPLFIATYRGVAHLPEHLHETSRVLQLTAYKRMRCLILPGAAPAIFSGLRLGMIYAWLGTIGAEYFMPSNGGIGSLMIGAQQLLRSDQIISCMILIGLTGATLNSLGQILEKSATRWRHQ</sequence>
<evidence type="ECO:0000313" key="10">
    <source>
        <dbReference type="Proteomes" id="UP000306562"/>
    </source>
</evidence>
<dbReference type="InterPro" id="IPR035906">
    <property type="entry name" value="MetI-like_sf"/>
</dbReference>
<evidence type="ECO:0000259" key="8">
    <source>
        <dbReference type="PROSITE" id="PS50928"/>
    </source>
</evidence>
<evidence type="ECO:0000313" key="9">
    <source>
        <dbReference type="EMBL" id="VTR02252.1"/>
    </source>
</evidence>
<evidence type="ECO:0000256" key="3">
    <source>
        <dbReference type="ARBA" id="ARBA00022475"/>
    </source>
</evidence>
<evidence type="ECO:0000256" key="2">
    <source>
        <dbReference type="ARBA" id="ARBA00022448"/>
    </source>
</evidence>
<dbReference type="AlphaFoldDB" id="A0AAX3I9Z2"/>
<keyword evidence="6 7" id="KW-0472">Membrane</keyword>
<feature type="transmembrane region" description="Helical" evidence="7">
    <location>
        <begin position="287"/>
        <end position="304"/>
    </location>
</feature>
<dbReference type="GO" id="GO:0005886">
    <property type="term" value="C:plasma membrane"/>
    <property type="evidence" value="ECO:0007669"/>
    <property type="project" value="UniProtKB-SubCell"/>
</dbReference>
<dbReference type="Gene3D" id="1.10.3720.10">
    <property type="entry name" value="MetI-like"/>
    <property type="match status" value="2"/>
</dbReference>
<keyword evidence="3" id="KW-1003">Cell membrane</keyword>
<reference evidence="9 10" key="1">
    <citation type="submission" date="2019-05" db="EMBL/GenBank/DDBJ databases">
        <authorList>
            <consortium name="Pathogen Informatics"/>
        </authorList>
    </citation>
    <scope>NUCLEOTIDE SEQUENCE [LARGE SCALE GENOMIC DNA]</scope>
    <source>
        <strain evidence="9 10">NCTC10696</strain>
    </source>
</reference>
<proteinExistence type="inferred from homology"/>
<dbReference type="PROSITE" id="PS50928">
    <property type="entry name" value="ABC_TM1"/>
    <property type="match status" value="2"/>
</dbReference>
<dbReference type="Proteomes" id="UP000306562">
    <property type="component" value="Chromosome"/>
</dbReference>
<evidence type="ECO:0000256" key="6">
    <source>
        <dbReference type="ARBA" id="ARBA00023136"/>
    </source>
</evidence>
<dbReference type="CDD" id="cd06261">
    <property type="entry name" value="TM_PBP2"/>
    <property type="match status" value="2"/>
</dbReference>
<dbReference type="Pfam" id="PF00528">
    <property type="entry name" value="BPD_transp_1"/>
    <property type="match status" value="2"/>
</dbReference>
<dbReference type="PANTHER" id="PTHR30151">
    <property type="entry name" value="ALKANE SULFONATE ABC TRANSPORTER-RELATED, MEMBRANE SUBUNIT"/>
    <property type="match status" value="1"/>
</dbReference>
<comment type="similarity">
    <text evidence="7">Belongs to the binding-protein-dependent transport system permease family.</text>
</comment>
<evidence type="ECO:0000256" key="1">
    <source>
        <dbReference type="ARBA" id="ARBA00004651"/>
    </source>
</evidence>
<feature type="transmembrane region" description="Helical" evidence="7">
    <location>
        <begin position="346"/>
        <end position="367"/>
    </location>
</feature>
<keyword evidence="4 7" id="KW-0812">Transmembrane</keyword>
<dbReference type="PANTHER" id="PTHR30151:SF38">
    <property type="entry name" value="ALIPHATIC SULFONATES TRANSPORT PERMEASE PROTEIN SSUC-RELATED"/>
    <property type="match status" value="1"/>
</dbReference>
<evidence type="ECO:0000256" key="5">
    <source>
        <dbReference type="ARBA" id="ARBA00022989"/>
    </source>
</evidence>
<feature type="transmembrane region" description="Helical" evidence="7">
    <location>
        <begin position="447"/>
        <end position="470"/>
    </location>
</feature>
<feature type="transmembrane region" description="Helical" evidence="7">
    <location>
        <begin position="229"/>
        <end position="254"/>
    </location>
</feature>
<keyword evidence="5 7" id="KW-1133">Transmembrane helix</keyword>